<evidence type="ECO:0000256" key="1">
    <source>
        <dbReference type="SAM" id="MobiDB-lite"/>
    </source>
</evidence>
<name>A0A939MAJ6_9BRAD</name>
<dbReference type="Proteomes" id="UP000664702">
    <property type="component" value="Chromosome"/>
</dbReference>
<evidence type="ECO:0000313" key="2">
    <source>
        <dbReference type="EMBL" id="MBO1864275.1"/>
    </source>
</evidence>
<protein>
    <submittedName>
        <fullName evidence="2">Uncharacterized protein</fullName>
    </submittedName>
</protein>
<dbReference type="EMBL" id="JAGEMI010000001">
    <property type="protein sequence ID" value="MBO1864275.1"/>
    <property type="molecule type" value="Genomic_DNA"/>
</dbReference>
<organism evidence="2">
    <name type="scientific">Bradyrhizobium barranii subsp. barranii</name>
    <dbReference type="NCBI Taxonomy" id="2823807"/>
    <lineage>
        <taxon>Bacteria</taxon>
        <taxon>Pseudomonadati</taxon>
        <taxon>Pseudomonadota</taxon>
        <taxon>Alphaproteobacteria</taxon>
        <taxon>Hyphomicrobiales</taxon>
        <taxon>Nitrobacteraceae</taxon>
        <taxon>Bradyrhizobium</taxon>
        <taxon>Bradyrhizobium barranii</taxon>
    </lineage>
</organism>
<dbReference type="RefSeq" id="WP_157790359.1">
    <property type="nucleotide sequence ID" value="NZ_CP086136.1"/>
</dbReference>
<dbReference type="EMBL" id="CP086136">
    <property type="protein sequence ID" value="UEM17035.1"/>
    <property type="molecule type" value="Genomic_DNA"/>
</dbReference>
<dbReference type="AlphaFoldDB" id="A0A939MAJ6"/>
<feature type="compositionally biased region" description="Basic and acidic residues" evidence="1">
    <location>
        <begin position="43"/>
        <end position="53"/>
    </location>
</feature>
<feature type="region of interest" description="Disordered" evidence="1">
    <location>
        <begin position="32"/>
        <end position="53"/>
    </location>
</feature>
<reference evidence="3 4" key="2">
    <citation type="journal article" date="2022" name="Int. J. Syst. Evol. Microbiol.">
        <title>Strains of Bradyrhizobium barranii sp. nov. associated with legumes native to Canada are symbionts of soybeans and belong to different subspecies (subsp. barranii subsp. nov. and subsp. apii subsp. nov.) and symbiovars (sv. glycinearum and sv. septentrionale).</title>
        <authorList>
            <person name="Bromfield E.S.P."/>
            <person name="Cloutier S."/>
            <person name="Wasai-Hara S."/>
            <person name="Minamisawa K."/>
        </authorList>
    </citation>
    <scope>NUCLEOTIDE SEQUENCE [LARGE SCALE GENOMIC DNA]</scope>
    <source>
        <strain evidence="3 4">144S4</strain>
    </source>
</reference>
<evidence type="ECO:0000313" key="3">
    <source>
        <dbReference type="EMBL" id="UEM17035.1"/>
    </source>
</evidence>
<accession>A0A939MAJ6</accession>
<gene>
    <name evidence="3" type="ORF">J4G43_024095</name>
    <name evidence="2" type="ORF">J4G43_26120</name>
</gene>
<evidence type="ECO:0000313" key="4">
    <source>
        <dbReference type="Proteomes" id="UP000664702"/>
    </source>
</evidence>
<sequence>MIAEEAAHQIEGRPDFLLVRHAIMNVGYKMWHPDQAPQPLGRHPGDVSERIDH</sequence>
<reference evidence="2" key="1">
    <citation type="submission" date="2021-03" db="EMBL/GenBank/DDBJ databases">
        <title>Whole Genome Sequence of Bradyrhizobium sp. Strain 144S4.</title>
        <authorList>
            <person name="Bromfield E.S.P."/>
            <person name="Cloutier S."/>
        </authorList>
    </citation>
    <scope>NUCLEOTIDE SEQUENCE [LARGE SCALE GENOMIC DNA]</scope>
    <source>
        <strain evidence="2">144S4</strain>
    </source>
</reference>
<proteinExistence type="predicted"/>
<dbReference type="KEGG" id="bban:J4G43_024095"/>